<sequence length="230" mass="25738">MENVRKVSRKVVAVETFEGAGARVKRLFPTSQLRHFDPFVLLDEFLVEPPAGFPSHPHRGFEAITYMLEGGFHHTDDLGNDSVVLAGGLQKFTAGRGIVRPELPGTKGLNRGLQLWVRLPSKLGNVKPDYQQIESNSVPEREMDGLRIRVIAGENSLVKMYTKIIYLDVISRKRGYFVYQVEPEANVFIYTLEGNLAIADSTVKKGEAALLTTGNKVEIKTQRRILDLCL</sequence>
<evidence type="ECO:0000256" key="1">
    <source>
        <dbReference type="ARBA" id="ARBA00008416"/>
    </source>
</evidence>
<dbReference type="InterPro" id="IPR011051">
    <property type="entry name" value="RmlC_Cupin_sf"/>
</dbReference>
<dbReference type="InterPro" id="IPR014710">
    <property type="entry name" value="RmlC-like_jellyroll"/>
</dbReference>
<evidence type="ECO:0000313" key="4">
    <source>
        <dbReference type="EMBL" id="HEN27917.1"/>
    </source>
</evidence>
<dbReference type="InterPro" id="IPR003829">
    <property type="entry name" value="Pirin_N_dom"/>
</dbReference>
<dbReference type="PANTHER" id="PTHR13903:SF8">
    <property type="entry name" value="PIRIN"/>
    <property type="match status" value="1"/>
</dbReference>
<organism evidence="4">
    <name type="scientific">candidate division WOR-3 bacterium</name>
    <dbReference type="NCBI Taxonomy" id="2052148"/>
    <lineage>
        <taxon>Bacteria</taxon>
        <taxon>Bacteria division WOR-3</taxon>
    </lineage>
</organism>
<protein>
    <submittedName>
        <fullName evidence="4">Pirin family protein</fullName>
    </submittedName>
</protein>
<dbReference type="Pfam" id="PF02678">
    <property type="entry name" value="Pirin"/>
    <property type="match status" value="1"/>
</dbReference>
<dbReference type="CDD" id="cd02909">
    <property type="entry name" value="cupin_pirin_N"/>
    <property type="match status" value="1"/>
</dbReference>
<dbReference type="AlphaFoldDB" id="A0A7C2P9P1"/>
<dbReference type="Gene3D" id="2.60.120.10">
    <property type="entry name" value="Jelly Rolls"/>
    <property type="match status" value="1"/>
</dbReference>
<evidence type="ECO:0000256" key="2">
    <source>
        <dbReference type="RuleBase" id="RU003457"/>
    </source>
</evidence>
<accession>A0A7C2P9P1</accession>
<evidence type="ECO:0000259" key="3">
    <source>
        <dbReference type="Pfam" id="PF02678"/>
    </source>
</evidence>
<dbReference type="InterPro" id="IPR012093">
    <property type="entry name" value="Pirin"/>
</dbReference>
<comment type="caution">
    <text evidence="4">The sequence shown here is derived from an EMBL/GenBank/DDBJ whole genome shotgun (WGS) entry which is preliminary data.</text>
</comment>
<feature type="domain" description="Pirin N-terminal" evidence="3">
    <location>
        <begin position="22"/>
        <end position="117"/>
    </location>
</feature>
<comment type="similarity">
    <text evidence="1 2">Belongs to the pirin family.</text>
</comment>
<dbReference type="PIRSF" id="PIRSF006232">
    <property type="entry name" value="Pirin"/>
    <property type="match status" value="1"/>
</dbReference>
<dbReference type="EMBL" id="DSOL01000133">
    <property type="protein sequence ID" value="HEN27917.1"/>
    <property type="molecule type" value="Genomic_DNA"/>
</dbReference>
<proteinExistence type="inferred from homology"/>
<dbReference type="PANTHER" id="PTHR13903">
    <property type="entry name" value="PIRIN-RELATED"/>
    <property type="match status" value="1"/>
</dbReference>
<dbReference type="CDD" id="cd02247">
    <property type="entry name" value="cupin_pirin_C"/>
    <property type="match status" value="1"/>
</dbReference>
<name>A0A7C2P9P1_UNCW3</name>
<gene>
    <name evidence="4" type="ORF">ENQ77_04525</name>
</gene>
<dbReference type="SUPFAM" id="SSF51182">
    <property type="entry name" value="RmlC-like cupins"/>
    <property type="match status" value="1"/>
</dbReference>
<reference evidence="4" key="1">
    <citation type="journal article" date="2020" name="mSystems">
        <title>Genome- and Community-Level Interaction Insights into Carbon Utilization and Element Cycling Functions of Hydrothermarchaeota in Hydrothermal Sediment.</title>
        <authorList>
            <person name="Zhou Z."/>
            <person name="Liu Y."/>
            <person name="Xu W."/>
            <person name="Pan J."/>
            <person name="Luo Z.H."/>
            <person name="Li M."/>
        </authorList>
    </citation>
    <scope>NUCLEOTIDE SEQUENCE [LARGE SCALE GENOMIC DNA]</scope>
    <source>
        <strain evidence="4">SpSt-34</strain>
    </source>
</reference>